<dbReference type="GO" id="GO:0015288">
    <property type="term" value="F:porin activity"/>
    <property type="evidence" value="ECO:0007669"/>
    <property type="project" value="InterPro"/>
</dbReference>
<keyword evidence="1" id="KW-0812">Transmembrane</keyword>
<evidence type="ECO:0000313" key="1">
    <source>
        <dbReference type="EMBL" id="CUS45135.1"/>
    </source>
</evidence>
<name>A0A160TJC5_9ZZZZ</name>
<dbReference type="Gene3D" id="2.40.160.180">
    <property type="entry name" value="Carbohydrate-selective porin OprB"/>
    <property type="match status" value="1"/>
</dbReference>
<proteinExistence type="predicted"/>
<sequence>MTKFFIGPDTGIRIDAAVPRCVRSLKCGRVAIMVLAGLAASPAIAQTTDASRDATQDIAIHGQATFTLQGTPGFASPYSGTNSLTPNQARETIDVTLFVGVRPWKGAEIWANPEIDQGFGLSDTLGVAGFPSAEAYKVGRKAPYFRLQRAFFRQTVDLGGSVETVEAAQNQFGGTRTANRLVITAGKFGVGDIFDTNRYAHDPRGDFLNWSLVDAGTFDYAADAWGYSTGIAAEWYQGAWTLRLGAFNLSKIPNGETLETGFGQYQIDAEVEHRHRIAGRDGAVRVTVFRNRGQFGRFDDALALAAATGTIPDTALVRGRRTRLGASVNVEQAVTDSIGLFARAGVADGGVEPYDFTDIDRTASAGAVIDGKGWGRAGDTIGIAAVVNGISAIHQRYLDAGGIGVLVGDGRLPHPGAEAIGELYYSWKPLKPVTVTVDYQLVGNPGYNRDRGPIHVLGLRVHGQF</sequence>
<gene>
    <name evidence="1" type="ORF">MGWOODY_Smn1033</name>
</gene>
<dbReference type="InterPro" id="IPR007049">
    <property type="entry name" value="Carb-sel_porin_OprB"/>
</dbReference>
<dbReference type="EMBL" id="CZQE01000214">
    <property type="protein sequence ID" value="CUS45135.1"/>
    <property type="molecule type" value="Genomic_DNA"/>
</dbReference>
<reference evidence="1" key="1">
    <citation type="submission" date="2015-10" db="EMBL/GenBank/DDBJ databases">
        <authorList>
            <person name="Gilbert D.G."/>
        </authorList>
    </citation>
    <scope>NUCLEOTIDE SEQUENCE</scope>
</reference>
<dbReference type="Pfam" id="PF04966">
    <property type="entry name" value="OprB"/>
    <property type="match status" value="1"/>
</dbReference>
<dbReference type="InterPro" id="IPR038673">
    <property type="entry name" value="OprB_sf"/>
</dbReference>
<dbReference type="GO" id="GO:0016020">
    <property type="term" value="C:membrane"/>
    <property type="evidence" value="ECO:0007669"/>
    <property type="project" value="InterPro"/>
</dbReference>
<keyword evidence="1" id="KW-0472">Membrane</keyword>
<dbReference type="GO" id="GO:0008643">
    <property type="term" value="P:carbohydrate transport"/>
    <property type="evidence" value="ECO:0007669"/>
    <property type="project" value="InterPro"/>
</dbReference>
<dbReference type="AlphaFoldDB" id="A0A160TJC5"/>
<accession>A0A160TJC5</accession>
<protein>
    <submittedName>
        <fullName evidence="1">OmpA-like transmembrane domain</fullName>
    </submittedName>
</protein>
<organism evidence="1">
    <name type="scientific">hydrothermal vent metagenome</name>
    <dbReference type="NCBI Taxonomy" id="652676"/>
    <lineage>
        <taxon>unclassified sequences</taxon>
        <taxon>metagenomes</taxon>
        <taxon>ecological metagenomes</taxon>
    </lineage>
</organism>